<dbReference type="HAMAP" id="MF_00182">
    <property type="entry name" value="Formyl_trans"/>
    <property type="match status" value="1"/>
</dbReference>
<dbReference type="CDD" id="cd08704">
    <property type="entry name" value="Met_tRNA_FMT_C"/>
    <property type="match status" value="1"/>
</dbReference>
<dbReference type="Gene3D" id="3.40.50.12230">
    <property type="match status" value="1"/>
</dbReference>
<evidence type="ECO:0000259" key="5">
    <source>
        <dbReference type="Pfam" id="PF00551"/>
    </source>
</evidence>
<dbReference type="InterPro" id="IPR036477">
    <property type="entry name" value="Formyl_transf_N_sf"/>
</dbReference>
<keyword evidence="3" id="KW-0808">Transferase</keyword>
<dbReference type="Pfam" id="PF00551">
    <property type="entry name" value="Formyl_trans_N"/>
    <property type="match status" value="1"/>
</dbReference>
<dbReference type="SUPFAM" id="SSF50486">
    <property type="entry name" value="FMT C-terminal domain-like"/>
    <property type="match status" value="1"/>
</dbReference>
<evidence type="ECO:0000259" key="6">
    <source>
        <dbReference type="Pfam" id="PF02911"/>
    </source>
</evidence>
<accession>A0A6J7KP33</accession>
<dbReference type="AlphaFoldDB" id="A0A6J7KP33"/>
<organism evidence="7">
    <name type="scientific">freshwater metagenome</name>
    <dbReference type="NCBI Taxonomy" id="449393"/>
    <lineage>
        <taxon>unclassified sequences</taxon>
        <taxon>metagenomes</taxon>
        <taxon>ecological metagenomes</taxon>
    </lineage>
</organism>
<evidence type="ECO:0000256" key="2">
    <source>
        <dbReference type="ARBA" id="ARBA00012261"/>
    </source>
</evidence>
<dbReference type="GO" id="GO:0004479">
    <property type="term" value="F:methionyl-tRNA formyltransferase activity"/>
    <property type="evidence" value="ECO:0007669"/>
    <property type="project" value="UniProtKB-EC"/>
</dbReference>
<dbReference type="EC" id="2.1.2.9" evidence="2"/>
<dbReference type="InterPro" id="IPR044135">
    <property type="entry name" value="Met-tRNA-FMT_C"/>
</dbReference>
<dbReference type="GO" id="GO:0005829">
    <property type="term" value="C:cytosol"/>
    <property type="evidence" value="ECO:0007669"/>
    <property type="project" value="TreeGrafter"/>
</dbReference>
<reference evidence="7" key="1">
    <citation type="submission" date="2020-05" db="EMBL/GenBank/DDBJ databases">
        <authorList>
            <person name="Chiriac C."/>
            <person name="Salcher M."/>
            <person name="Ghai R."/>
            <person name="Kavagutti S V."/>
        </authorList>
    </citation>
    <scope>NUCLEOTIDE SEQUENCE</scope>
</reference>
<dbReference type="SUPFAM" id="SSF53328">
    <property type="entry name" value="Formyltransferase"/>
    <property type="match status" value="1"/>
</dbReference>
<dbReference type="PANTHER" id="PTHR11138">
    <property type="entry name" value="METHIONYL-TRNA FORMYLTRANSFERASE"/>
    <property type="match status" value="1"/>
</dbReference>
<sequence>MKIIVASTSLIARPLASALKHNQNHELVGIVTSQDKAVGRGLSVTSNPLAVWAKEEEIQVFKPENMNDFELLITTSKVDLIITISYGQIITPRLLSLPRFGWLNVHFSVLPKFRGAAPVQRAILSGDKTTGVSVFKLDQGLDTGAVYKVLEVPLKADATAEDVLIELSELGAGLAVETLSMISNGLLPTPQSEVGVSYAAKFNKADGQISWDSPSEHIYNLYRALHNNPGVWTMLGELRLKIERLTPTIVNKTLKCGEVLIDTERLIVGTASGAIEILNLTPAGRVSMTASEFIRGLNNRTGLHLG</sequence>
<evidence type="ECO:0000256" key="3">
    <source>
        <dbReference type="ARBA" id="ARBA00022679"/>
    </source>
</evidence>
<dbReference type="InterPro" id="IPR041711">
    <property type="entry name" value="Met-tRNA-FMT_N"/>
</dbReference>
<dbReference type="NCBIfam" id="TIGR00460">
    <property type="entry name" value="fmt"/>
    <property type="match status" value="1"/>
</dbReference>
<name>A0A6J7KP33_9ZZZZ</name>
<dbReference type="PANTHER" id="PTHR11138:SF5">
    <property type="entry name" value="METHIONYL-TRNA FORMYLTRANSFERASE, MITOCHONDRIAL"/>
    <property type="match status" value="1"/>
</dbReference>
<dbReference type="InterPro" id="IPR005794">
    <property type="entry name" value="Fmt"/>
</dbReference>
<dbReference type="Pfam" id="PF02911">
    <property type="entry name" value="Formyl_trans_C"/>
    <property type="match status" value="1"/>
</dbReference>
<dbReference type="InterPro" id="IPR002376">
    <property type="entry name" value="Formyl_transf_N"/>
</dbReference>
<keyword evidence="4" id="KW-0648">Protein biosynthesis</keyword>
<evidence type="ECO:0000313" key="7">
    <source>
        <dbReference type="EMBL" id="CAB4957666.1"/>
    </source>
</evidence>
<evidence type="ECO:0000256" key="4">
    <source>
        <dbReference type="ARBA" id="ARBA00022917"/>
    </source>
</evidence>
<feature type="domain" description="Formyl transferase C-terminal" evidence="6">
    <location>
        <begin position="202"/>
        <end position="297"/>
    </location>
</feature>
<comment type="similarity">
    <text evidence="1">Belongs to the Fmt family.</text>
</comment>
<dbReference type="InterPro" id="IPR011034">
    <property type="entry name" value="Formyl_transferase-like_C_sf"/>
</dbReference>
<dbReference type="InterPro" id="IPR005793">
    <property type="entry name" value="Formyl_trans_C"/>
</dbReference>
<evidence type="ECO:0000256" key="1">
    <source>
        <dbReference type="ARBA" id="ARBA00010699"/>
    </source>
</evidence>
<protein>
    <recommendedName>
        <fullName evidence="2">methionyl-tRNA formyltransferase</fullName>
        <ecNumber evidence="2">2.1.2.9</ecNumber>
    </recommendedName>
</protein>
<proteinExistence type="inferred from homology"/>
<dbReference type="CDD" id="cd08646">
    <property type="entry name" value="FMT_core_Met-tRNA-FMT_N"/>
    <property type="match status" value="1"/>
</dbReference>
<gene>
    <name evidence="7" type="ORF">UFOPK3883_00049</name>
</gene>
<feature type="domain" description="Formyl transferase N-terminal" evidence="5">
    <location>
        <begin position="1"/>
        <end position="172"/>
    </location>
</feature>
<dbReference type="EMBL" id="CAFBNV010000002">
    <property type="protein sequence ID" value="CAB4957666.1"/>
    <property type="molecule type" value="Genomic_DNA"/>
</dbReference>